<dbReference type="SUPFAM" id="SSF53098">
    <property type="entry name" value="Ribonuclease H-like"/>
    <property type="match status" value="1"/>
</dbReference>
<dbReference type="InterPro" id="IPR036279">
    <property type="entry name" value="5-3_exonuclease_C_sf"/>
</dbReference>
<keyword evidence="10 16" id="KW-0269">Exonuclease</keyword>
<keyword evidence="11 16" id="KW-0239">DNA-directed DNA polymerase</keyword>
<gene>
    <name evidence="16 20" type="primary">polA</name>
    <name evidence="20" type="ORF">FRC98_13095</name>
</gene>
<dbReference type="GO" id="GO:0008409">
    <property type="term" value="F:5'-3' exonuclease activity"/>
    <property type="evidence" value="ECO:0007669"/>
    <property type="project" value="UniProtKB-UniRule"/>
</dbReference>
<name>A0A5C6X322_9DELT</name>
<dbReference type="PANTHER" id="PTHR10133:SF27">
    <property type="entry name" value="DNA POLYMERASE NU"/>
    <property type="match status" value="1"/>
</dbReference>
<evidence type="ECO:0000313" key="20">
    <source>
        <dbReference type="EMBL" id="TXD36233.1"/>
    </source>
</evidence>
<reference evidence="20 21" key="1">
    <citation type="submission" date="2019-08" db="EMBL/GenBank/DDBJ databases">
        <title>Bradymonadales sp. TMQ4.</title>
        <authorList>
            <person name="Liang Q."/>
        </authorList>
    </citation>
    <scope>NUCLEOTIDE SEQUENCE [LARGE SCALE GENOMIC DNA]</scope>
    <source>
        <strain evidence="20 21">TMQ4</strain>
    </source>
</reference>
<comment type="catalytic activity">
    <reaction evidence="14 16">
        <text>DNA(n) + a 2'-deoxyribonucleoside 5'-triphosphate = DNA(n+1) + diphosphate</text>
        <dbReference type="Rhea" id="RHEA:22508"/>
        <dbReference type="Rhea" id="RHEA-COMP:17339"/>
        <dbReference type="Rhea" id="RHEA-COMP:17340"/>
        <dbReference type="ChEBI" id="CHEBI:33019"/>
        <dbReference type="ChEBI" id="CHEBI:61560"/>
        <dbReference type="ChEBI" id="CHEBI:173112"/>
        <dbReference type="EC" id="2.7.7.7"/>
    </reaction>
</comment>
<dbReference type="FunFam" id="1.20.1060.10:FF:000001">
    <property type="entry name" value="DNA polymerase I"/>
    <property type="match status" value="1"/>
</dbReference>
<evidence type="ECO:0000256" key="11">
    <source>
        <dbReference type="ARBA" id="ARBA00022932"/>
    </source>
</evidence>
<sequence length="929" mass="104169">MSFADLADHASLNGKTLYLVDGSSYIYRAFYAIRNLSNSAGMPTNAIYGFTQMLKKLIEDENPDLIAVTFDAFDADEHTFRKELYDDYKANRSAMPDELRIQIPYFRKVVEALNIPIMEQAGVEADDLIATATVRAREVGLNVCIISADKDLMQLLGDGVSMLDTMRGRRYSPADVLERFNVTPDRVKFVLALAGDTSDNIPGVPGIGEKTGGKLIAEFGDLETLLANIDKVSGKKRKENLTEFADQARLSLELVTLRDDCPIAFDIEHLHLSPPDFQALAHLFHELEFESVLHDLNRWFKSRGWLDDRDIEDLKDSLLDEEITRTDEARKDYRAIFTLEELDEVLAACKDAGRFAFDLETTSVDPLEARIVGMSFAYKPNHGVYIPVAHSYEGAPAQLSLDEVLARVAPLLEDPDLPKIGQHYKYEWLVLRRHNIGFQGVAFDTMLMSYVLDPGKNSHGLDTIAFDFLNHRNIKFSDVAGRGKKQLTFDQVPLDKATPYAAEDADITLMACDALLALLDEEPELRKLHDTLEIPLSRVLGVMELNGVKVDCDILNQLSAEFEVELEKLQDEINVHAGSEVNPNSPTQLREVLFERLELPVKKRTKTGPSTDQSVLEQLSELHPLPRLILEYRSFSKLKGTYVDALPELIREDTGRIHTDFNQAVAATGRLSSSNPNLQNIPIRTDRGREIRKAFVADEGHLLLAADYSQIELRIMAHLSGDPVLLKAYKEGQDIHALTASQIFDIDIDEVSGDQRRAGKTINFGVMYGMGPRRLARDLDISMPEAKSYIDNYFERYQGVATYFEKLVADAVETGYALTMFGRKRLLPTLENKGAGRAFAERAAINTPIQGTAADIIKLAMIAIQDRIEAENWPARMLLQVHDELIFEIAEDALDELRPKICNMMETIVTLDAPLIVDSGVGKNWFDAK</sequence>
<comment type="function">
    <text evidence="16">In addition to polymerase activity, this DNA polymerase exhibits 3'-5' and 5'-3' exonuclease activity.</text>
</comment>
<dbReference type="SMART" id="SM00482">
    <property type="entry name" value="POLAc"/>
    <property type="match status" value="1"/>
</dbReference>
<keyword evidence="7" id="KW-0540">Nuclease</keyword>
<evidence type="ECO:0000256" key="5">
    <source>
        <dbReference type="ARBA" id="ARBA00022695"/>
    </source>
</evidence>
<dbReference type="Pfam" id="PF01612">
    <property type="entry name" value="DNA_pol_A_exo1"/>
    <property type="match status" value="1"/>
</dbReference>
<keyword evidence="12 16" id="KW-0238">DNA-binding</keyword>
<dbReference type="GO" id="GO:0003887">
    <property type="term" value="F:DNA-directed DNA polymerase activity"/>
    <property type="evidence" value="ECO:0007669"/>
    <property type="project" value="UniProtKB-UniRule"/>
</dbReference>
<dbReference type="GO" id="GO:0003677">
    <property type="term" value="F:DNA binding"/>
    <property type="evidence" value="ECO:0007669"/>
    <property type="project" value="UniProtKB-UniRule"/>
</dbReference>
<keyword evidence="6 16" id="KW-0235">DNA replication</keyword>
<dbReference type="NCBIfam" id="TIGR00593">
    <property type="entry name" value="pola"/>
    <property type="match status" value="1"/>
</dbReference>
<organism evidence="20 21">
    <name type="scientific">Lujinxingia vulgaris</name>
    <dbReference type="NCBI Taxonomy" id="2600176"/>
    <lineage>
        <taxon>Bacteria</taxon>
        <taxon>Deltaproteobacteria</taxon>
        <taxon>Bradymonadales</taxon>
        <taxon>Lujinxingiaceae</taxon>
        <taxon>Lujinxingia</taxon>
    </lineage>
</organism>
<dbReference type="PANTHER" id="PTHR10133">
    <property type="entry name" value="DNA POLYMERASE I"/>
    <property type="match status" value="1"/>
</dbReference>
<dbReference type="InterPro" id="IPR012337">
    <property type="entry name" value="RNaseH-like_sf"/>
</dbReference>
<dbReference type="InterPro" id="IPR018320">
    <property type="entry name" value="DNA_polymerase_1"/>
</dbReference>
<evidence type="ECO:0000313" key="21">
    <source>
        <dbReference type="Proteomes" id="UP000321412"/>
    </source>
</evidence>
<keyword evidence="9 16" id="KW-0378">Hydrolase</keyword>
<evidence type="ECO:0000256" key="4">
    <source>
        <dbReference type="ARBA" id="ARBA00022679"/>
    </source>
</evidence>
<keyword evidence="21" id="KW-1185">Reference proteome</keyword>
<dbReference type="PRINTS" id="PR00868">
    <property type="entry name" value="DNAPOLI"/>
</dbReference>
<dbReference type="EC" id="2.7.7.7" evidence="2 15"/>
<accession>A0A5C6X322</accession>
<keyword evidence="8 16" id="KW-0227">DNA damage</keyword>
<dbReference type="SMART" id="SM00474">
    <property type="entry name" value="35EXOc"/>
    <property type="match status" value="1"/>
</dbReference>
<evidence type="ECO:0000256" key="3">
    <source>
        <dbReference type="ARBA" id="ARBA00020311"/>
    </source>
</evidence>
<dbReference type="AlphaFoldDB" id="A0A5C6X322"/>
<dbReference type="NCBIfam" id="NF004397">
    <property type="entry name" value="PRK05755.1"/>
    <property type="match status" value="1"/>
</dbReference>
<dbReference type="Gene3D" id="3.40.50.1010">
    <property type="entry name" value="5'-nuclease"/>
    <property type="match status" value="1"/>
</dbReference>
<evidence type="ECO:0000256" key="1">
    <source>
        <dbReference type="ARBA" id="ARBA00007705"/>
    </source>
</evidence>
<feature type="domain" description="DNA-directed DNA polymerase family A palm" evidence="19">
    <location>
        <begin position="688"/>
        <end position="893"/>
    </location>
</feature>
<dbReference type="InterPro" id="IPR019760">
    <property type="entry name" value="DNA-dir_DNA_pol_A_CS"/>
</dbReference>
<keyword evidence="4 16" id="KW-0808">Transferase</keyword>
<proteinExistence type="inferred from homology"/>
<dbReference type="FunFam" id="1.10.150.20:FF:000003">
    <property type="entry name" value="DNA polymerase I"/>
    <property type="match status" value="1"/>
</dbReference>
<evidence type="ECO:0000256" key="15">
    <source>
        <dbReference type="NCBIfam" id="TIGR00593"/>
    </source>
</evidence>
<dbReference type="EMBL" id="VOSM01000006">
    <property type="protein sequence ID" value="TXD36233.1"/>
    <property type="molecule type" value="Genomic_DNA"/>
</dbReference>
<keyword evidence="5 16" id="KW-0548">Nucleotidyltransferase</keyword>
<evidence type="ECO:0000256" key="8">
    <source>
        <dbReference type="ARBA" id="ARBA00022763"/>
    </source>
</evidence>
<dbReference type="Gene3D" id="3.30.70.370">
    <property type="match status" value="1"/>
</dbReference>
<dbReference type="FunFam" id="3.40.50.1010:FF:000001">
    <property type="entry name" value="DNA polymerase I"/>
    <property type="match status" value="1"/>
</dbReference>
<dbReference type="InterPro" id="IPR002562">
    <property type="entry name" value="3'-5'_exonuclease_dom"/>
</dbReference>
<evidence type="ECO:0000256" key="6">
    <source>
        <dbReference type="ARBA" id="ARBA00022705"/>
    </source>
</evidence>
<protein>
    <recommendedName>
        <fullName evidence="3 15">DNA polymerase I</fullName>
        <ecNumber evidence="2 15">2.7.7.7</ecNumber>
    </recommendedName>
</protein>
<dbReference type="InterPro" id="IPR002421">
    <property type="entry name" value="5-3_exonuclease"/>
</dbReference>
<dbReference type="InterPro" id="IPR020045">
    <property type="entry name" value="DNA_polI_H3TH"/>
</dbReference>
<dbReference type="Pfam" id="PF01367">
    <property type="entry name" value="5_3_exonuc"/>
    <property type="match status" value="1"/>
</dbReference>
<evidence type="ECO:0000256" key="12">
    <source>
        <dbReference type="ARBA" id="ARBA00023125"/>
    </source>
</evidence>
<dbReference type="CDD" id="cd09898">
    <property type="entry name" value="H3TH_53EXO"/>
    <property type="match status" value="1"/>
</dbReference>
<evidence type="ECO:0000256" key="14">
    <source>
        <dbReference type="ARBA" id="ARBA00049244"/>
    </source>
</evidence>
<evidence type="ECO:0000256" key="7">
    <source>
        <dbReference type="ARBA" id="ARBA00022722"/>
    </source>
</evidence>
<dbReference type="GO" id="GO:0006302">
    <property type="term" value="P:double-strand break repair"/>
    <property type="evidence" value="ECO:0007669"/>
    <property type="project" value="TreeGrafter"/>
</dbReference>
<dbReference type="SMART" id="SM00279">
    <property type="entry name" value="HhH2"/>
    <property type="match status" value="1"/>
</dbReference>
<dbReference type="FunFam" id="3.30.420.10:FF:000026">
    <property type="entry name" value="DNA polymerase I"/>
    <property type="match status" value="1"/>
</dbReference>
<evidence type="ECO:0000259" key="17">
    <source>
        <dbReference type="SMART" id="SM00474"/>
    </source>
</evidence>
<dbReference type="Pfam" id="PF02739">
    <property type="entry name" value="5_3_exonuc_N"/>
    <property type="match status" value="1"/>
</dbReference>
<feature type="domain" description="5'-3' exonuclease" evidence="18">
    <location>
        <begin position="14"/>
        <end position="273"/>
    </location>
</feature>
<dbReference type="SMART" id="SM00475">
    <property type="entry name" value="53EXOc"/>
    <property type="match status" value="1"/>
</dbReference>
<dbReference type="CDD" id="cd06139">
    <property type="entry name" value="DNA_polA_I_Ecoli_like_exo"/>
    <property type="match status" value="1"/>
</dbReference>
<feature type="domain" description="3'-5' exonuclease" evidence="17">
    <location>
        <begin position="333"/>
        <end position="520"/>
    </location>
</feature>
<dbReference type="CDD" id="cd08637">
    <property type="entry name" value="DNA_pol_A_pol_I_C"/>
    <property type="match status" value="1"/>
</dbReference>
<dbReference type="OrthoDB" id="9806424at2"/>
<evidence type="ECO:0000256" key="2">
    <source>
        <dbReference type="ARBA" id="ARBA00012417"/>
    </source>
</evidence>
<dbReference type="FunFam" id="1.10.150.20:FF:000002">
    <property type="entry name" value="DNA polymerase I"/>
    <property type="match status" value="1"/>
</dbReference>
<dbReference type="InterPro" id="IPR029060">
    <property type="entry name" value="PIN-like_dom_sf"/>
</dbReference>
<dbReference type="GO" id="GO:0008408">
    <property type="term" value="F:3'-5' exonuclease activity"/>
    <property type="evidence" value="ECO:0007669"/>
    <property type="project" value="UniProtKB-UniRule"/>
</dbReference>
<evidence type="ECO:0000256" key="13">
    <source>
        <dbReference type="ARBA" id="ARBA00023204"/>
    </source>
</evidence>
<evidence type="ECO:0000256" key="10">
    <source>
        <dbReference type="ARBA" id="ARBA00022839"/>
    </source>
</evidence>
<dbReference type="Pfam" id="PF00476">
    <property type="entry name" value="DNA_pol_A"/>
    <property type="match status" value="1"/>
</dbReference>
<dbReference type="PROSITE" id="PS00447">
    <property type="entry name" value="DNA_POLYMERASE_A"/>
    <property type="match status" value="1"/>
</dbReference>
<keyword evidence="13 16" id="KW-0234">DNA repair</keyword>
<evidence type="ECO:0000256" key="9">
    <source>
        <dbReference type="ARBA" id="ARBA00022801"/>
    </source>
</evidence>
<dbReference type="InterPro" id="IPR020046">
    <property type="entry name" value="5-3_exonucl_a-hlix_arch_N"/>
</dbReference>
<evidence type="ECO:0000259" key="18">
    <source>
        <dbReference type="SMART" id="SM00475"/>
    </source>
</evidence>
<dbReference type="CDD" id="cd09859">
    <property type="entry name" value="PIN_53EXO"/>
    <property type="match status" value="1"/>
</dbReference>
<dbReference type="InterPro" id="IPR001098">
    <property type="entry name" value="DNA-dir_DNA_pol_A_palm_dom"/>
</dbReference>
<dbReference type="SUPFAM" id="SSF47807">
    <property type="entry name" value="5' to 3' exonuclease, C-terminal subdomain"/>
    <property type="match status" value="1"/>
</dbReference>
<dbReference type="InterPro" id="IPR002298">
    <property type="entry name" value="DNA_polymerase_A"/>
</dbReference>
<dbReference type="Proteomes" id="UP000321412">
    <property type="component" value="Unassembled WGS sequence"/>
</dbReference>
<comment type="similarity">
    <text evidence="1 16">Belongs to the DNA polymerase type-A family.</text>
</comment>
<dbReference type="GO" id="GO:0006261">
    <property type="term" value="P:DNA-templated DNA replication"/>
    <property type="evidence" value="ECO:0007669"/>
    <property type="project" value="UniProtKB-UniRule"/>
</dbReference>
<dbReference type="Gene3D" id="3.30.420.10">
    <property type="entry name" value="Ribonuclease H-like superfamily/Ribonuclease H"/>
    <property type="match status" value="1"/>
</dbReference>
<dbReference type="InterPro" id="IPR036397">
    <property type="entry name" value="RNaseH_sf"/>
</dbReference>
<dbReference type="Gene3D" id="1.10.150.20">
    <property type="entry name" value="5' to 3' exonuclease, C-terminal subdomain"/>
    <property type="match status" value="2"/>
</dbReference>
<dbReference type="SUPFAM" id="SSF56672">
    <property type="entry name" value="DNA/RNA polymerases"/>
    <property type="match status" value="1"/>
</dbReference>
<evidence type="ECO:0000256" key="16">
    <source>
        <dbReference type="RuleBase" id="RU004460"/>
    </source>
</evidence>
<dbReference type="Gene3D" id="1.20.1060.10">
    <property type="entry name" value="Taq DNA Polymerase, Chain T, domain 4"/>
    <property type="match status" value="1"/>
</dbReference>
<evidence type="ECO:0000259" key="19">
    <source>
        <dbReference type="SMART" id="SM00482"/>
    </source>
</evidence>
<comment type="caution">
    <text evidence="20">The sequence shown here is derived from an EMBL/GenBank/DDBJ whole genome shotgun (WGS) entry which is preliminary data.</text>
</comment>
<dbReference type="SUPFAM" id="SSF88723">
    <property type="entry name" value="PIN domain-like"/>
    <property type="match status" value="1"/>
</dbReference>
<dbReference type="InterPro" id="IPR043502">
    <property type="entry name" value="DNA/RNA_pol_sf"/>
</dbReference>
<dbReference type="InterPro" id="IPR008918">
    <property type="entry name" value="HhH2"/>
</dbReference>